<evidence type="ECO:0000256" key="10">
    <source>
        <dbReference type="RuleBase" id="RU000461"/>
    </source>
</evidence>
<accession>A0A0L1IL83</accession>
<dbReference type="Pfam" id="PF00067">
    <property type="entry name" value="p450"/>
    <property type="match status" value="2"/>
</dbReference>
<dbReference type="InterPro" id="IPR017972">
    <property type="entry name" value="Cyt_P450_CS"/>
</dbReference>
<dbReference type="OrthoDB" id="3934656at2759"/>
<dbReference type="InterPro" id="IPR050121">
    <property type="entry name" value="Cytochrome_P450_monoxygenase"/>
</dbReference>
<keyword evidence="13" id="KW-1185">Reference proteome</keyword>
<dbReference type="InterPro" id="IPR036396">
    <property type="entry name" value="Cyt_P450_sf"/>
</dbReference>
<keyword evidence="11" id="KW-0812">Transmembrane</keyword>
<dbReference type="PROSITE" id="PS00086">
    <property type="entry name" value="CYTOCHROME_P450"/>
    <property type="match status" value="1"/>
</dbReference>
<evidence type="ECO:0000256" key="2">
    <source>
        <dbReference type="ARBA" id="ARBA00005179"/>
    </source>
</evidence>
<comment type="caution">
    <text evidence="12">The sequence shown here is derived from an EMBL/GenBank/DDBJ whole genome shotgun (WGS) entry which is preliminary data.</text>
</comment>
<dbReference type="Proteomes" id="UP000037505">
    <property type="component" value="Unassembled WGS sequence"/>
</dbReference>
<evidence type="ECO:0000256" key="9">
    <source>
        <dbReference type="PIRSR" id="PIRSR602403-1"/>
    </source>
</evidence>
<dbReference type="SUPFAM" id="SSF48264">
    <property type="entry name" value="Cytochrome P450"/>
    <property type="match status" value="1"/>
</dbReference>
<dbReference type="InterPro" id="IPR001128">
    <property type="entry name" value="Cyt_P450"/>
</dbReference>
<gene>
    <name evidence="12" type="ORF">ANOM_011625</name>
</gene>
<keyword evidence="11" id="KW-1133">Transmembrane helix</keyword>
<keyword evidence="7 9" id="KW-0408">Iron</keyword>
<evidence type="ECO:0000256" key="4">
    <source>
        <dbReference type="ARBA" id="ARBA00022617"/>
    </source>
</evidence>
<evidence type="ECO:0000256" key="11">
    <source>
        <dbReference type="SAM" id="Phobius"/>
    </source>
</evidence>
<evidence type="ECO:0000256" key="3">
    <source>
        <dbReference type="ARBA" id="ARBA00010617"/>
    </source>
</evidence>
<protein>
    <submittedName>
        <fullName evidence="12">Putative cytochrome P450 oxidoreductase</fullName>
    </submittedName>
</protein>
<proteinExistence type="inferred from homology"/>
<dbReference type="GO" id="GO:0005506">
    <property type="term" value="F:iron ion binding"/>
    <property type="evidence" value="ECO:0007669"/>
    <property type="project" value="InterPro"/>
</dbReference>
<organism evidence="12 13">
    <name type="scientific">Aspergillus nomiae NRRL (strain ATCC 15546 / NRRL 13137 / CBS 260.88 / M93)</name>
    <dbReference type="NCBI Taxonomy" id="1509407"/>
    <lineage>
        <taxon>Eukaryota</taxon>
        <taxon>Fungi</taxon>
        <taxon>Dikarya</taxon>
        <taxon>Ascomycota</taxon>
        <taxon>Pezizomycotina</taxon>
        <taxon>Eurotiomycetes</taxon>
        <taxon>Eurotiomycetidae</taxon>
        <taxon>Eurotiales</taxon>
        <taxon>Aspergillaceae</taxon>
        <taxon>Aspergillus</taxon>
        <taxon>Aspergillus subgen. Circumdati</taxon>
    </lineage>
</organism>
<dbReference type="RefSeq" id="XP_015400851.1">
    <property type="nucleotide sequence ID" value="XM_015556881.1"/>
</dbReference>
<comment type="cofactor">
    <cofactor evidence="1 9">
        <name>heme</name>
        <dbReference type="ChEBI" id="CHEBI:30413"/>
    </cofactor>
</comment>
<comment type="pathway">
    <text evidence="2">Secondary metabolite biosynthesis.</text>
</comment>
<keyword evidence="11" id="KW-0472">Membrane</keyword>
<dbReference type="AlphaFoldDB" id="A0A0L1IL83"/>
<name>A0A0L1IL83_ASPN3</name>
<dbReference type="GO" id="GO:0004497">
    <property type="term" value="F:monooxygenase activity"/>
    <property type="evidence" value="ECO:0007669"/>
    <property type="project" value="UniProtKB-KW"/>
</dbReference>
<evidence type="ECO:0000256" key="5">
    <source>
        <dbReference type="ARBA" id="ARBA00022723"/>
    </source>
</evidence>
<feature type="transmembrane region" description="Helical" evidence="11">
    <location>
        <begin position="9"/>
        <end position="30"/>
    </location>
</feature>
<feature type="binding site" description="axial binding residue" evidence="9">
    <location>
        <position position="430"/>
    </location>
    <ligand>
        <name>heme</name>
        <dbReference type="ChEBI" id="CHEBI:30413"/>
    </ligand>
    <ligandPart>
        <name>Fe</name>
        <dbReference type="ChEBI" id="CHEBI:18248"/>
    </ligandPart>
</feature>
<feature type="non-terminal residue" evidence="12">
    <location>
        <position position="1"/>
    </location>
</feature>
<dbReference type="GeneID" id="26813429"/>
<keyword evidence="4 9" id="KW-0349">Heme</keyword>
<keyword evidence="5 9" id="KW-0479">Metal-binding</keyword>
<dbReference type="PANTHER" id="PTHR24305:SF175">
    <property type="entry name" value="CYTOCHROME P450 MONOOXYGENASE PKFB"/>
    <property type="match status" value="1"/>
</dbReference>
<sequence length="493" mass="56590">LRDIDNMQLIWLAVGAAIIAIFLHLFNTWWHLRHIPGPFLASITNLQRVWWVKTGRAHLYHQAVHAKYGEVVRIGPRLVSFSNPEAISSVYPIRPGFPKSDFYATLRPYTRERGPMLAVFNTQNEQIHKQIKSPIAPLFSLSNVVMFEGLVEEVLSCLSEQFDTRFVDTGKTFDFGEWLQYFAFDVMGTMSFSRRYSFLEQGRDVNGMLDAIFLFMKTAAPMSQIPWADPWIYKNRFVNSLRRTPAMSILGFVDRVIRERLNNPDHAKRDSHRDFLARFLEIQDANSSVPPWASTAWTFSNVIAGSDSVGTVMRTILCELITANLTLPYPKWNEVCDLPYLDACIQEAVRLHPPFALVLERVVPAGGVTVLNHYLPEGTLVGGNPYVVNRHAETFGPDVEEWRPERWLEGEGRKRLEQSVLTFGAGRRVCLGKYIGILELKKLVPFLVLKYDMKIIDPERFSVENGFFFKQRGFYCNITRRKEGSDRDKADSK</sequence>
<dbReference type="Gene3D" id="1.10.630.10">
    <property type="entry name" value="Cytochrome P450"/>
    <property type="match status" value="1"/>
</dbReference>
<reference evidence="12 13" key="1">
    <citation type="submission" date="2014-06" db="EMBL/GenBank/DDBJ databases">
        <title>The Genome of the Aflatoxigenic Filamentous Fungus Aspergillus nomius.</title>
        <authorList>
            <person name="Moore M.G."/>
            <person name="Shannon B.M."/>
            <person name="Brian M.M."/>
        </authorList>
    </citation>
    <scope>NUCLEOTIDE SEQUENCE [LARGE SCALE GENOMIC DNA]</scope>
    <source>
        <strain evidence="12 13">NRRL 13137</strain>
    </source>
</reference>
<evidence type="ECO:0000256" key="7">
    <source>
        <dbReference type="ARBA" id="ARBA00023004"/>
    </source>
</evidence>
<keyword evidence="6 10" id="KW-0560">Oxidoreductase</keyword>
<evidence type="ECO:0000313" key="13">
    <source>
        <dbReference type="Proteomes" id="UP000037505"/>
    </source>
</evidence>
<dbReference type="CDD" id="cd11060">
    <property type="entry name" value="CYP57A1-like"/>
    <property type="match status" value="1"/>
</dbReference>
<dbReference type="GO" id="GO:0020037">
    <property type="term" value="F:heme binding"/>
    <property type="evidence" value="ECO:0007669"/>
    <property type="project" value="InterPro"/>
</dbReference>
<comment type="similarity">
    <text evidence="3 10">Belongs to the cytochrome P450 family.</text>
</comment>
<evidence type="ECO:0000256" key="1">
    <source>
        <dbReference type="ARBA" id="ARBA00001971"/>
    </source>
</evidence>
<dbReference type="PRINTS" id="PR00385">
    <property type="entry name" value="P450"/>
</dbReference>
<dbReference type="GO" id="GO:0016705">
    <property type="term" value="F:oxidoreductase activity, acting on paired donors, with incorporation or reduction of molecular oxygen"/>
    <property type="evidence" value="ECO:0007669"/>
    <property type="project" value="InterPro"/>
</dbReference>
<dbReference type="InterPro" id="IPR002403">
    <property type="entry name" value="Cyt_P450_E_grp-IV"/>
</dbReference>
<dbReference type="PANTHER" id="PTHR24305">
    <property type="entry name" value="CYTOCHROME P450"/>
    <property type="match status" value="1"/>
</dbReference>
<evidence type="ECO:0000313" key="12">
    <source>
        <dbReference type="EMBL" id="KNG79928.1"/>
    </source>
</evidence>
<evidence type="ECO:0000256" key="8">
    <source>
        <dbReference type="ARBA" id="ARBA00023033"/>
    </source>
</evidence>
<dbReference type="PRINTS" id="PR00465">
    <property type="entry name" value="EP450IV"/>
</dbReference>
<dbReference type="EMBL" id="JNOM01000798">
    <property type="protein sequence ID" value="KNG79928.1"/>
    <property type="molecule type" value="Genomic_DNA"/>
</dbReference>
<evidence type="ECO:0000256" key="6">
    <source>
        <dbReference type="ARBA" id="ARBA00023002"/>
    </source>
</evidence>
<dbReference type="STRING" id="1509407.A0A0L1IL83"/>
<keyword evidence="8 10" id="KW-0503">Monooxygenase</keyword>